<dbReference type="InterPro" id="IPR000524">
    <property type="entry name" value="Tscrpt_reg_HTH_GntR"/>
</dbReference>
<dbReference type="PANTHER" id="PTHR38445">
    <property type="entry name" value="HTH-TYPE TRANSCRIPTIONAL REPRESSOR YTRA"/>
    <property type="match status" value="1"/>
</dbReference>
<name>A0ABT9XEE0_9BACL</name>
<dbReference type="PROSITE" id="PS50949">
    <property type="entry name" value="HTH_GNTR"/>
    <property type="match status" value="1"/>
</dbReference>
<evidence type="ECO:0000256" key="3">
    <source>
        <dbReference type="ARBA" id="ARBA00023163"/>
    </source>
</evidence>
<dbReference type="CDD" id="cd07377">
    <property type="entry name" value="WHTH_GntR"/>
    <property type="match status" value="1"/>
</dbReference>
<evidence type="ECO:0000256" key="2">
    <source>
        <dbReference type="ARBA" id="ARBA00023125"/>
    </source>
</evidence>
<gene>
    <name evidence="5" type="ORF">J2S03_000475</name>
</gene>
<keyword evidence="6" id="KW-1185">Reference proteome</keyword>
<keyword evidence="2" id="KW-0238">DNA-binding</keyword>
<dbReference type="RefSeq" id="WP_274455349.1">
    <property type="nucleotide sequence ID" value="NZ_CP067097.1"/>
</dbReference>
<dbReference type="Gene3D" id="1.10.10.10">
    <property type="entry name" value="Winged helix-like DNA-binding domain superfamily/Winged helix DNA-binding domain"/>
    <property type="match status" value="1"/>
</dbReference>
<feature type="domain" description="HTH gntR-type" evidence="4">
    <location>
        <begin position="11"/>
        <end position="79"/>
    </location>
</feature>
<accession>A0ABT9XEE0</accession>
<evidence type="ECO:0000313" key="6">
    <source>
        <dbReference type="Proteomes" id="UP001232973"/>
    </source>
</evidence>
<protein>
    <submittedName>
        <fullName evidence="5">GntR family transcriptional regulator</fullName>
    </submittedName>
</protein>
<dbReference type="SMART" id="SM00345">
    <property type="entry name" value="HTH_GNTR"/>
    <property type="match status" value="1"/>
</dbReference>
<comment type="caution">
    <text evidence="5">The sequence shown here is derived from an EMBL/GenBank/DDBJ whole genome shotgun (WGS) entry which is preliminary data.</text>
</comment>
<dbReference type="PANTHER" id="PTHR38445:SF9">
    <property type="entry name" value="HTH-TYPE TRANSCRIPTIONAL REPRESSOR YTRA"/>
    <property type="match status" value="1"/>
</dbReference>
<dbReference type="Proteomes" id="UP001232973">
    <property type="component" value="Unassembled WGS sequence"/>
</dbReference>
<organism evidence="5 6">
    <name type="scientific">Alicyclobacillus cycloheptanicus</name>
    <dbReference type="NCBI Taxonomy" id="1457"/>
    <lineage>
        <taxon>Bacteria</taxon>
        <taxon>Bacillati</taxon>
        <taxon>Bacillota</taxon>
        <taxon>Bacilli</taxon>
        <taxon>Bacillales</taxon>
        <taxon>Alicyclobacillaceae</taxon>
        <taxon>Alicyclobacillus</taxon>
    </lineage>
</organism>
<dbReference type="InterPro" id="IPR036390">
    <property type="entry name" value="WH_DNA-bd_sf"/>
</dbReference>
<reference evidence="5 6" key="1">
    <citation type="submission" date="2023-07" db="EMBL/GenBank/DDBJ databases">
        <title>Genomic Encyclopedia of Type Strains, Phase IV (KMG-IV): sequencing the most valuable type-strain genomes for metagenomic binning, comparative biology and taxonomic classification.</title>
        <authorList>
            <person name="Goeker M."/>
        </authorList>
    </citation>
    <scope>NUCLEOTIDE SEQUENCE [LARGE SCALE GENOMIC DNA]</scope>
    <source>
        <strain evidence="5 6">DSM 4006</strain>
    </source>
</reference>
<keyword evidence="1" id="KW-0805">Transcription regulation</keyword>
<evidence type="ECO:0000256" key="1">
    <source>
        <dbReference type="ARBA" id="ARBA00023015"/>
    </source>
</evidence>
<dbReference type="EMBL" id="JAUSTP010000002">
    <property type="protein sequence ID" value="MDQ0188663.1"/>
    <property type="molecule type" value="Genomic_DNA"/>
</dbReference>
<sequence length="146" mass="16596">MWLQVNPRSPVPVYQQVVDGVKAAVAKGLLQPGERLPSVRELATEMTINHNTIAKAYQELERERVIEVVRGRGTFIALQPSVPNREERMLSMREEMRRLLVEAHHLHLSSDDVLQMFVQVVEEWRSQTGGVAGDQSGRNRQSDQTV</sequence>
<dbReference type="Pfam" id="PF00392">
    <property type="entry name" value="GntR"/>
    <property type="match status" value="1"/>
</dbReference>
<dbReference type="InterPro" id="IPR036388">
    <property type="entry name" value="WH-like_DNA-bd_sf"/>
</dbReference>
<dbReference type="SUPFAM" id="SSF46785">
    <property type="entry name" value="Winged helix' DNA-binding domain"/>
    <property type="match status" value="1"/>
</dbReference>
<evidence type="ECO:0000259" key="4">
    <source>
        <dbReference type="PROSITE" id="PS50949"/>
    </source>
</evidence>
<proteinExistence type="predicted"/>
<keyword evidence="3" id="KW-0804">Transcription</keyword>
<evidence type="ECO:0000313" key="5">
    <source>
        <dbReference type="EMBL" id="MDQ0188663.1"/>
    </source>
</evidence>